<feature type="DNA-binding region" description="H-T-H motif" evidence="2">
    <location>
        <begin position="51"/>
        <end position="70"/>
    </location>
</feature>
<evidence type="ECO:0000256" key="1">
    <source>
        <dbReference type="ARBA" id="ARBA00023125"/>
    </source>
</evidence>
<dbReference type="Proteomes" id="UP000051412">
    <property type="component" value="Unassembled WGS sequence"/>
</dbReference>
<dbReference type="STRING" id="1423782.FD32_GL001528"/>
<evidence type="ECO:0000256" key="2">
    <source>
        <dbReference type="PROSITE-ProRule" id="PRU00335"/>
    </source>
</evidence>
<dbReference type="Gene3D" id="1.10.357.10">
    <property type="entry name" value="Tetracycline Repressor, domain 2"/>
    <property type="match status" value="1"/>
</dbReference>
<dbReference type="PROSITE" id="PS50977">
    <property type="entry name" value="HTH_TETR_2"/>
    <property type="match status" value="1"/>
</dbReference>
<organism evidence="4 5">
    <name type="scientific">Limosilactobacillus panis DSM 6035</name>
    <dbReference type="NCBI Taxonomy" id="1423782"/>
    <lineage>
        <taxon>Bacteria</taxon>
        <taxon>Bacillati</taxon>
        <taxon>Bacillota</taxon>
        <taxon>Bacilli</taxon>
        <taxon>Lactobacillales</taxon>
        <taxon>Lactobacillaceae</taxon>
        <taxon>Limosilactobacillus</taxon>
    </lineage>
</organism>
<proteinExistence type="predicted"/>
<feature type="domain" description="HTH tetR-type" evidence="3">
    <location>
        <begin position="28"/>
        <end position="88"/>
    </location>
</feature>
<evidence type="ECO:0000313" key="4">
    <source>
        <dbReference type="EMBL" id="KRM29149.1"/>
    </source>
</evidence>
<reference evidence="4 5" key="1">
    <citation type="journal article" date="2015" name="Genome Announc.">
        <title>Expanding the biotechnology potential of lactobacilli through comparative genomics of 213 strains and associated genera.</title>
        <authorList>
            <person name="Sun Z."/>
            <person name="Harris H.M."/>
            <person name="McCann A."/>
            <person name="Guo C."/>
            <person name="Argimon S."/>
            <person name="Zhang W."/>
            <person name="Yang X."/>
            <person name="Jeffery I.B."/>
            <person name="Cooney J.C."/>
            <person name="Kagawa T.F."/>
            <person name="Liu W."/>
            <person name="Song Y."/>
            <person name="Salvetti E."/>
            <person name="Wrobel A."/>
            <person name="Rasinkangas P."/>
            <person name="Parkhill J."/>
            <person name="Rea M.C."/>
            <person name="O'Sullivan O."/>
            <person name="Ritari J."/>
            <person name="Douillard F.P."/>
            <person name="Paul Ross R."/>
            <person name="Yang R."/>
            <person name="Briner A.E."/>
            <person name="Felis G.E."/>
            <person name="de Vos W.M."/>
            <person name="Barrangou R."/>
            <person name="Klaenhammer T.R."/>
            <person name="Caufield P.W."/>
            <person name="Cui Y."/>
            <person name="Zhang H."/>
            <person name="O'Toole P.W."/>
        </authorList>
    </citation>
    <scope>NUCLEOTIDE SEQUENCE [LARGE SCALE GENOMIC DNA]</scope>
    <source>
        <strain evidence="4 5">DSM 6035</strain>
    </source>
</reference>
<sequence>MMVMQFGDTVSLEEELNVPSKTFENLPAAKQETVRQALLTEFSAHNLADAQVARIVKDAGIARGAFYKYFTDLTDAYTYLYRKALFALHDYDIRAHRLQSAAAYVDQVAAFIKQVNASPYYELVKRHFAVNEALLQPIDSTLRPVTATEWAVMTLVHEAIKEGLRCPDNSDQILKRLKAALTALLAKEE</sequence>
<comment type="caution">
    <text evidence="4">The sequence shown here is derived from an EMBL/GenBank/DDBJ whole genome shotgun (WGS) entry which is preliminary data.</text>
</comment>
<evidence type="ECO:0000259" key="3">
    <source>
        <dbReference type="PROSITE" id="PS50977"/>
    </source>
</evidence>
<accession>A0A0R1XHZ8</accession>
<dbReference type="Pfam" id="PF00440">
    <property type="entry name" value="TetR_N"/>
    <property type="match status" value="1"/>
</dbReference>
<dbReference type="AlphaFoldDB" id="A0A0R1XHZ8"/>
<dbReference type="InterPro" id="IPR001647">
    <property type="entry name" value="HTH_TetR"/>
</dbReference>
<gene>
    <name evidence="4" type="ORF">FD32_GL001528</name>
</gene>
<protein>
    <submittedName>
        <fullName evidence="4">Transcriptional regulator</fullName>
    </submittedName>
</protein>
<name>A0A0R1XHZ8_9LACO</name>
<keyword evidence="1 2" id="KW-0238">DNA-binding</keyword>
<keyword evidence="5" id="KW-1185">Reference proteome</keyword>
<dbReference type="InterPro" id="IPR009057">
    <property type="entry name" value="Homeodomain-like_sf"/>
</dbReference>
<dbReference type="SUPFAM" id="SSF46689">
    <property type="entry name" value="Homeodomain-like"/>
    <property type="match status" value="1"/>
</dbReference>
<evidence type="ECO:0000313" key="5">
    <source>
        <dbReference type="Proteomes" id="UP000051412"/>
    </source>
</evidence>
<dbReference type="PATRIC" id="fig|1423782.4.peg.1585"/>
<dbReference type="EMBL" id="AZGM01000027">
    <property type="protein sequence ID" value="KRM29149.1"/>
    <property type="molecule type" value="Genomic_DNA"/>
</dbReference>
<dbReference type="GO" id="GO:0003677">
    <property type="term" value="F:DNA binding"/>
    <property type="evidence" value="ECO:0007669"/>
    <property type="project" value="UniProtKB-UniRule"/>
</dbReference>